<organism evidence="16 17">
    <name type="scientific">Argiope bruennichi</name>
    <name type="common">Wasp spider</name>
    <name type="synonym">Aranea bruennichi</name>
    <dbReference type="NCBI Taxonomy" id="94029"/>
    <lineage>
        <taxon>Eukaryota</taxon>
        <taxon>Metazoa</taxon>
        <taxon>Ecdysozoa</taxon>
        <taxon>Arthropoda</taxon>
        <taxon>Chelicerata</taxon>
        <taxon>Arachnida</taxon>
        <taxon>Araneae</taxon>
        <taxon>Araneomorphae</taxon>
        <taxon>Entelegynae</taxon>
        <taxon>Araneoidea</taxon>
        <taxon>Araneidae</taxon>
        <taxon>Argiope</taxon>
    </lineage>
</organism>
<feature type="compositionally biased region" description="Polar residues" evidence="12">
    <location>
        <begin position="1557"/>
        <end position="1567"/>
    </location>
</feature>
<evidence type="ECO:0000256" key="10">
    <source>
        <dbReference type="ARBA" id="ARBA00023212"/>
    </source>
</evidence>
<feature type="transmembrane region" description="Helical" evidence="13">
    <location>
        <begin position="439"/>
        <end position="460"/>
    </location>
</feature>
<feature type="transmembrane region" description="Helical" evidence="13">
    <location>
        <begin position="409"/>
        <end position="427"/>
    </location>
</feature>
<sequence>MFQSIYKSDPTRVLSKLRIIKNLIMISLSFLFLKTGDEGLIMLQTTMNKEEGIGTISMAVTFVSYGLTSLLFSSFIVKKLGSKYSLLLGITSCLPFIASNFYPTWITLLPAAIFRGLGNSLLWASQGTYFNESSVLFCKLKNDRKKFKCTSNAEPNYENVGINKQAATFESDGHKIEQLSASDLLKEKDNSPDSNRSSTMHYLDTSSIRLTACRYENSLSENKLFPKVKNTETKRDNKSNNLKLFNDSVISKDKESDVKERNEKMFVDTISEKIDDSQETAKYQSYADSTKALFFGFHGMVYHCATVFSSLISYYVLKTGDKDYINSTSNYSCGASFCSANEEDSNNIIADVPDGTRYLLIGVCITCGIIAPLLVLLFLDQIAKRTQSAKFSWHHLFATIKYIKKKNQLLLIPFTIGASLCRGFYMADFTKSYIACAWSISHIGLITIIYGITSALLSLFSGVVIKYAGRRFVMVLCHIITIANLVFLYFWNPNAQQPYIFYIQGGIFGMIAGIFNSQTKAFYGILFEGDEETAFSSCNLYTSIGWAVPFIYNDFFCVSVKIYIVLAFSCTGLLGKIMEALKLKRKTVRSAFTRLFNHLDESAKTEVNIADDLDCLATFQLLGEKNNELLQLNEDILNLLLMSEDINEDDIEKESRSADEYSLNFKRMSLLVDRKTNPTVNADTLSSGPSELWNCGQRSHAVMCPDRKTVESSNSQEATESSINFGQFNTLTNPTCSTSVFLQTLVVVLRGETQDFAVRALIDTGSQKSYITKEAAKKMKYPALKETTLIHTLFGGMQNPQKHSEYKIFVSDFNKNYHCTFNAFDQEKICAEICQIPTGFWSKELEDNGIHLTDQECLPSCSSFTIHLLIGADIAGKLMTGKILNLTCGLTATETLLGWTLMGRAPSSSDSISMTVTNLLIKDCNISDLFYVRNIILKKTYLIQIMLPTNSEKEKLFSKSVCVTVKDGSSIQCRTSRLLLTVEWQETPSSLHRQELLITLTDNNDPFFLHHLQLSEEDFQMLKTSQGLLVDFSAFPQKFIDLIEVCLAEENKPQPKFLLMFHLSDKAGHFASSSQLDIVETNPFKHLTHLSLKFVPATDSTVKQYLATCFKNLKDENYQLHTKLNQLNQDYNDHVSSSRVTLDQKVQELEMVRKQLSVELSMMESKHARELQEEKDKFLHKQNEVESRLEKERKEQEDNFRKETQRLEARVTCLSTLNKDLQEKNSKYENSIRELRSEIQHLEEESRKNKEALRNYKAENETLQNEVGEKRLRLSNQKKSIEELEKEVAHKKQQIERLEEIVNHHQKQEKALELELEEVNSKFQRNLKRCDYLEEDISKANEVIDKLQREIQSGHEKLKQKNYLLSKQELSLSEKDKIIQMLQKELKDTKLDLKRKNSEVKNLSDSITSLEEKVSNLEKDLKSRDGVIKYLNRQLTDRCILPQYVPPSSLAISPTQAVKINSAGDVGALALGSEKSKGMIGRNDSTPYKEESHNSAQTPVDSAYISSPSGATRNANASPAGDNNNVANFELDSSALSAAFGSGQALKHSTAKKSFGGRSNKNIVKKK</sequence>
<feature type="transmembrane region" description="Helical" evidence="13">
    <location>
        <begin position="56"/>
        <end position="77"/>
    </location>
</feature>
<dbReference type="InterPro" id="IPR032396">
    <property type="entry name" value="SAS-6_N"/>
</dbReference>
<keyword evidence="11" id="KW-0131">Cell cycle</keyword>
<keyword evidence="7 13" id="KW-1133">Transmembrane helix</keyword>
<dbReference type="PANTHER" id="PTHR44281">
    <property type="entry name" value="SPINDLE ASSEMBLY ABNORMAL PROTEIN 6 HOMOLOG"/>
    <property type="match status" value="1"/>
</dbReference>
<dbReference type="Gene3D" id="2.40.70.10">
    <property type="entry name" value="Acid Proteases"/>
    <property type="match status" value="1"/>
</dbReference>
<reference evidence="16" key="2">
    <citation type="submission" date="2020-06" db="EMBL/GenBank/DDBJ databases">
        <authorList>
            <person name="Sheffer M."/>
        </authorList>
    </citation>
    <scope>NUCLEOTIDE SEQUENCE</scope>
</reference>
<evidence type="ECO:0000256" key="1">
    <source>
        <dbReference type="ARBA" id="ARBA00004141"/>
    </source>
</evidence>
<dbReference type="Gene3D" id="2.170.210.20">
    <property type="entry name" value="Spindle assembly abnormal protein 6, N-terminal domain"/>
    <property type="match status" value="1"/>
</dbReference>
<feature type="transmembrane region" description="Helical" evidence="13">
    <location>
        <begin position="472"/>
        <end position="491"/>
    </location>
</feature>
<feature type="domain" description="SAS-6 coiled-coil" evidence="15">
    <location>
        <begin position="1099"/>
        <end position="1125"/>
    </location>
</feature>
<keyword evidence="6 13" id="KW-0812">Transmembrane</keyword>
<accession>A0A8T0E472</accession>
<dbReference type="Pfam" id="PF18594">
    <property type="entry name" value="Sas6_CC"/>
    <property type="match status" value="1"/>
</dbReference>
<dbReference type="CDD" id="cd10142">
    <property type="entry name" value="HD_SAS6_N"/>
    <property type="match status" value="1"/>
</dbReference>
<dbReference type="GO" id="GO:0016020">
    <property type="term" value="C:membrane"/>
    <property type="evidence" value="ECO:0007669"/>
    <property type="project" value="UniProtKB-SubCell"/>
</dbReference>
<evidence type="ECO:0000256" key="3">
    <source>
        <dbReference type="ARBA" id="ARBA00009172"/>
    </source>
</evidence>
<evidence type="ECO:0000313" key="17">
    <source>
        <dbReference type="Proteomes" id="UP000807504"/>
    </source>
</evidence>
<dbReference type="InterPro" id="IPR038558">
    <property type="entry name" value="SAS-6_N_sf"/>
</dbReference>
<evidence type="ECO:0000256" key="7">
    <source>
        <dbReference type="ARBA" id="ARBA00022989"/>
    </source>
</evidence>
<dbReference type="EMBL" id="JABXBU010002231">
    <property type="protein sequence ID" value="KAF8764945.1"/>
    <property type="molecule type" value="Genomic_DNA"/>
</dbReference>
<dbReference type="Pfam" id="PF16531">
    <property type="entry name" value="SAS-6_N"/>
    <property type="match status" value="1"/>
</dbReference>
<dbReference type="SUPFAM" id="SSF50630">
    <property type="entry name" value="Acid proteases"/>
    <property type="match status" value="1"/>
</dbReference>
<dbReference type="InterPro" id="IPR001969">
    <property type="entry name" value="Aspartic_peptidase_AS"/>
</dbReference>
<dbReference type="SUPFAM" id="SSF103473">
    <property type="entry name" value="MFS general substrate transporter"/>
    <property type="match status" value="1"/>
</dbReference>
<keyword evidence="8" id="KW-0175">Coiled coil</keyword>
<keyword evidence="5" id="KW-0963">Cytoplasm</keyword>
<dbReference type="Proteomes" id="UP000807504">
    <property type="component" value="Unassembled WGS sequence"/>
</dbReference>
<dbReference type="GO" id="GO:0005814">
    <property type="term" value="C:centriole"/>
    <property type="evidence" value="ECO:0007669"/>
    <property type="project" value="TreeGrafter"/>
</dbReference>
<evidence type="ECO:0000256" key="4">
    <source>
        <dbReference type="ARBA" id="ARBA00020407"/>
    </source>
</evidence>
<dbReference type="GO" id="GO:0006508">
    <property type="term" value="P:proteolysis"/>
    <property type="evidence" value="ECO:0007669"/>
    <property type="project" value="InterPro"/>
</dbReference>
<evidence type="ECO:0000256" key="8">
    <source>
        <dbReference type="ARBA" id="ARBA00023054"/>
    </source>
</evidence>
<feature type="region of interest" description="Disordered" evidence="12">
    <location>
        <begin position="1542"/>
        <end position="1567"/>
    </location>
</feature>
<feature type="compositionally biased region" description="Polar residues" evidence="12">
    <location>
        <begin position="1494"/>
        <end position="1527"/>
    </location>
</feature>
<dbReference type="Pfam" id="PF05978">
    <property type="entry name" value="UNC-93"/>
    <property type="match status" value="1"/>
</dbReference>
<keyword evidence="9 13" id="KW-0472">Membrane</keyword>
<dbReference type="GO" id="GO:0007099">
    <property type="term" value="P:centriole replication"/>
    <property type="evidence" value="ECO:0007669"/>
    <property type="project" value="TreeGrafter"/>
</dbReference>
<dbReference type="InterPro" id="IPR021109">
    <property type="entry name" value="Peptidase_aspartic_dom_sf"/>
</dbReference>
<evidence type="ECO:0000313" key="16">
    <source>
        <dbReference type="EMBL" id="KAF8764945.1"/>
    </source>
</evidence>
<feature type="region of interest" description="Disordered" evidence="12">
    <location>
        <begin position="1182"/>
        <end position="1201"/>
    </location>
</feature>
<dbReference type="InterPro" id="IPR010291">
    <property type="entry name" value="Ion_channel_UNC-93"/>
</dbReference>
<evidence type="ECO:0000256" key="12">
    <source>
        <dbReference type="SAM" id="MobiDB-lite"/>
    </source>
</evidence>
<dbReference type="PANTHER" id="PTHR44281:SF2">
    <property type="entry name" value="SPINDLE ASSEMBLY ABNORMAL PROTEIN 6 HOMOLOG"/>
    <property type="match status" value="1"/>
</dbReference>
<proteinExistence type="inferred from homology"/>
<dbReference type="InterPro" id="IPR041513">
    <property type="entry name" value="SAS6_CC"/>
</dbReference>
<evidence type="ECO:0000256" key="6">
    <source>
        <dbReference type="ARBA" id="ARBA00022692"/>
    </source>
</evidence>
<evidence type="ECO:0000259" key="15">
    <source>
        <dbReference type="Pfam" id="PF18594"/>
    </source>
</evidence>
<feature type="transmembrane region" description="Helical" evidence="13">
    <location>
        <begin position="292"/>
        <end position="317"/>
    </location>
</feature>
<feature type="region of interest" description="Disordered" evidence="12">
    <location>
        <begin position="1476"/>
        <end position="1527"/>
    </location>
</feature>
<reference evidence="16" key="1">
    <citation type="journal article" date="2020" name="bioRxiv">
        <title>Chromosome-level reference genome of the European wasp spider Argiope bruennichi: a resource for studies on range expansion and evolutionary adaptation.</title>
        <authorList>
            <person name="Sheffer M.M."/>
            <person name="Hoppe A."/>
            <person name="Krehenwinkel H."/>
            <person name="Uhl G."/>
            <person name="Kuss A.W."/>
            <person name="Jensen L."/>
            <person name="Jensen C."/>
            <person name="Gillespie R.G."/>
            <person name="Hoff K.J."/>
            <person name="Prost S."/>
        </authorList>
    </citation>
    <scope>NUCLEOTIDE SEQUENCE</scope>
</reference>
<dbReference type="GO" id="GO:0005813">
    <property type="term" value="C:centrosome"/>
    <property type="evidence" value="ECO:0007669"/>
    <property type="project" value="UniProtKB-SubCell"/>
</dbReference>
<feature type="transmembrane region" description="Helical" evidence="13">
    <location>
        <begin position="358"/>
        <end position="379"/>
    </location>
</feature>
<dbReference type="Gene3D" id="1.20.1250.20">
    <property type="entry name" value="MFS general substrate transporter like domains"/>
    <property type="match status" value="1"/>
</dbReference>
<gene>
    <name evidence="16" type="ORF">HNY73_022968</name>
</gene>
<feature type="transmembrane region" description="Helical" evidence="13">
    <location>
        <begin position="20"/>
        <end position="36"/>
    </location>
</feature>
<keyword evidence="17" id="KW-1185">Reference proteome</keyword>
<name>A0A8T0E472_ARGBR</name>
<evidence type="ECO:0000256" key="9">
    <source>
        <dbReference type="ARBA" id="ARBA00023136"/>
    </source>
</evidence>
<dbReference type="CDD" id="cd00303">
    <property type="entry name" value="retropepsin_like"/>
    <property type="match status" value="1"/>
</dbReference>
<evidence type="ECO:0000256" key="13">
    <source>
        <dbReference type="SAM" id="Phobius"/>
    </source>
</evidence>
<feature type="transmembrane region" description="Helical" evidence="13">
    <location>
        <begin position="84"/>
        <end position="102"/>
    </location>
</feature>
<comment type="caution">
    <text evidence="16">The sequence shown here is derived from an EMBL/GenBank/DDBJ whole genome shotgun (WGS) entry which is preliminary data.</text>
</comment>
<protein>
    <recommendedName>
        <fullName evidence="4">Spindle assembly abnormal protein 6 homolog</fullName>
    </recommendedName>
</protein>
<dbReference type="PROSITE" id="PS00141">
    <property type="entry name" value="ASP_PROTEASE"/>
    <property type="match status" value="1"/>
</dbReference>
<keyword evidence="10" id="KW-0206">Cytoskeleton</keyword>
<evidence type="ECO:0000256" key="11">
    <source>
        <dbReference type="ARBA" id="ARBA00023306"/>
    </source>
</evidence>
<dbReference type="InterPro" id="IPR036259">
    <property type="entry name" value="MFS_trans_sf"/>
</dbReference>
<evidence type="ECO:0000256" key="5">
    <source>
        <dbReference type="ARBA" id="ARBA00022490"/>
    </source>
</evidence>
<dbReference type="GO" id="GO:0004190">
    <property type="term" value="F:aspartic-type endopeptidase activity"/>
    <property type="evidence" value="ECO:0007669"/>
    <property type="project" value="InterPro"/>
</dbReference>
<comment type="subcellular location">
    <subcellularLocation>
        <location evidence="2">Cytoplasm</location>
        <location evidence="2">Cytoskeleton</location>
        <location evidence="2">Microtubule organizing center</location>
        <location evidence="2">Centrosome</location>
    </subcellularLocation>
    <subcellularLocation>
        <location evidence="1">Membrane</location>
        <topology evidence="1">Multi-pass membrane protein</topology>
    </subcellularLocation>
</comment>
<comment type="similarity">
    <text evidence="3">Belongs to the unc-93 family.</text>
</comment>
<feature type="domain" description="Spindle assembly abnormal protein 6 N-terminal" evidence="14">
    <location>
        <begin position="956"/>
        <end position="1094"/>
    </location>
</feature>
<evidence type="ECO:0000259" key="14">
    <source>
        <dbReference type="Pfam" id="PF16531"/>
    </source>
</evidence>
<evidence type="ECO:0000256" key="2">
    <source>
        <dbReference type="ARBA" id="ARBA00004300"/>
    </source>
</evidence>